<comment type="similarity">
    <text evidence="1">Belongs to the glycosyltransferase 2 family.</text>
</comment>
<accession>A0A2S7KQS7</accession>
<name>A0A2S7KQS7_9FLAO</name>
<dbReference type="SUPFAM" id="SSF53448">
    <property type="entry name" value="Nucleotide-diphospho-sugar transferases"/>
    <property type="match status" value="1"/>
</dbReference>
<proteinExistence type="inferred from homology"/>
<evidence type="ECO:0000256" key="2">
    <source>
        <dbReference type="ARBA" id="ARBA00022676"/>
    </source>
</evidence>
<dbReference type="AlphaFoldDB" id="A0A2S7KQS7"/>
<gene>
    <name evidence="5" type="ORF">BST85_08775</name>
</gene>
<organism evidence="5 6">
    <name type="scientific">Aureitalea marina</name>
    <dbReference type="NCBI Taxonomy" id="930804"/>
    <lineage>
        <taxon>Bacteria</taxon>
        <taxon>Pseudomonadati</taxon>
        <taxon>Bacteroidota</taxon>
        <taxon>Flavobacteriia</taxon>
        <taxon>Flavobacteriales</taxon>
        <taxon>Flavobacteriaceae</taxon>
        <taxon>Aureitalea</taxon>
    </lineage>
</organism>
<dbReference type="InterPro" id="IPR001173">
    <property type="entry name" value="Glyco_trans_2-like"/>
</dbReference>
<dbReference type="InterPro" id="IPR029044">
    <property type="entry name" value="Nucleotide-diphossugar_trans"/>
</dbReference>
<dbReference type="Pfam" id="PF00535">
    <property type="entry name" value="Glycos_transf_2"/>
    <property type="match status" value="1"/>
</dbReference>
<evidence type="ECO:0000313" key="5">
    <source>
        <dbReference type="EMBL" id="PQB04976.1"/>
    </source>
</evidence>
<dbReference type="PANTHER" id="PTHR43630">
    <property type="entry name" value="POLY-BETA-1,6-N-ACETYL-D-GLUCOSAMINE SYNTHASE"/>
    <property type="match status" value="1"/>
</dbReference>
<evidence type="ECO:0000313" key="6">
    <source>
        <dbReference type="Proteomes" id="UP000239800"/>
    </source>
</evidence>
<dbReference type="RefSeq" id="WP_104812906.1">
    <property type="nucleotide sequence ID" value="NZ_MQUB01000001.1"/>
</dbReference>
<keyword evidence="3 5" id="KW-0808">Transferase</keyword>
<dbReference type="EMBL" id="MQUB01000001">
    <property type="protein sequence ID" value="PQB04976.1"/>
    <property type="molecule type" value="Genomic_DNA"/>
</dbReference>
<protein>
    <submittedName>
        <fullName evidence="5">Glycosyl transferase family 2</fullName>
    </submittedName>
</protein>
<evidence type="ECO:0000256" key="3">
    <source>
        <dbReference type="ARBA" id="ARBA00022679"/>
    </source>
</evidence>
<evidence type="ECO:0000256" key="1">
    <source>
        <dbReference type="ARBA" id="ARBA00006739"/>
    </source>
</evidence>
<dbReference type="PANTHER" id="PTHR43630:SF1">
    <property type="entry name" value="POLY-BETA-1,6-N-ACETYL-D-GLUCOSAMINE SYNTHASE"/>
    <property type="match status" value="1"/>
</dbReference>
<comment type="caution">
    <text evidence="5">The sequence shown here is derived from an EMBL/GenBank/DDBJ whole genome shotgun (WGS) entry which is preliminary data.</text>
</comment>
<keyword evidence="2" id="KW-0328">Glycosyltransferase</keyword>
<dbReference type="GO" id="GO:0016757">
    <property type="term" value="F:glycosyltransferase activity"/>
    <property type="evidence" value="ECO:0007669"/>
    <property type="project" value="UniProtKB-KW"/>
</dbReference>
<dbReference type="OrthoDB" id="1142396at2"/>
<evidence type="ECO:0000259" key="4">
    <source>
        <dbReference type="Pfam" id="PF00535"/>
    </source>
</evidence>
<sequence length="279" mass="31993">MRFAIIIPAYNEESNLPKTLQSLVEQSLLPTQLIVVNDNSTDDTFKIASDFSQTHHFIKVIDRMSEAVSLPGAKVIETFYAGLEHIDHEFDVICKFDADLSFPSNYLESLANEFKTEPSLGMVGGFCEVEKDGKWVLEDLTGKDHIRGALKAYRKACFDDIGGLKKAMGWDTIDEQLARYYGWKVKTLDHLRVKHWKPTGSTYKSKNGRLQGEAFKRMRFGFTLSLIGLTKLALKKKSLKYWFEGLSGYLNCKEEALVTPDQGTFIRKWRWQKIKKKLF</sequence>
<dbReference type="Proteomes" id="UP000239800">
    <property type="component" value="Unassembled WGS sequence"/>
</dbReference>
<reference evidence="5 6" key="1">
    <citation type="submission" date="2016-11" db="EMBL/GenBank/DDBJ databases">
        <title>Trade-off between light-utilization and light-protection in marine flavobacteria.</title>
        <authorList>
            <person name="Kumagai Y."/>
        </authorList>
    </citation>
    <scope>NUCLEOTIDE SEQUENCE [LARGE SCALE GENOMIC DNA]</scope>
    <source>
        <strain evidence="5 6">NBRC 107741</strain>
    </source>
</reference>
<dbReference type="CDD" id="cd00761">
    <property type="entry name" value="Glyco_tranf_GTA_type"/>
    <property type="match status" value="1"/>
</dbReference>
<dbReference type="Gene3D" id="3.90.550.10">
    <property type="entry name" value="Spore Coat Polysaccharide Biosynthesis Protein SpsA, Chain A"/>
    <property type="match status" value="1"/>
</dbReference>
<feature type="domain" description="Glycosyltransferase 2-like" evidence="4">
    <location>
        <begin position="5"/>
        <end position="126"/>
    </location>
</feature>
<keyword evidence="6" id="KW-1185">Reference proteome</keyword>